<dbReference type="AlphaFoldDB" id="X0YPG1"/>
<evidence type="ECO:0000259" key="1">
    <source>
        <dbReference type="Pfam" id="PF08241"/>
    </source>
</evidence>
<reference evidence="2" key="1">
    <citation type="journal article" date="2014" name="Front. Microbiol.">
        <title>High frequency of phylogenetically diverse reductive dehalogenase-homologous genes in deep subseafloor sedimentary metagenomes.</title>
        <authorList>
            <person name="Kawai M."/>
            <person name="Futagami T."/>
            <person name="Toyoda A."/>
            <person name="Takaki Y."/>
            <person name="Nishi S."/>
            <person name="Hori S."/>
            <person name="Arai W."/>
            <person name="Tsubouchi T."/>
            <person name="Morono Y."/>
            <person name="Uchiyama I."/>
            <person name="Ito T."/>
            <person name="Fujiyama A."/>
            <person name="Inagaki F."/>
            <person name="Takami H."/>
        </authorList>
    </citation>
    <scope>NUCLEOTIDE SEQUENCE</scope>
    <source>
        <strain evidence="2">Expedition CK06-06</strain>
    </source>
</reference>
<dbReference type="GO" id="GO:0008757">
    <property type="term" value="F:S-adenosylmethionine-dependent methyltransferase activity"/>
    <property type="evidence" value="ECO:0007669"/>
    <property type="project" value="InterPro"/>
</dbReference>
<dbReference type="PANTHER" id="PTHR43591">
    <property type="entry name" value="METHYLTRANSFERASE"/>
    <property type="match status" value="1"/>
</dbReference>
<dbReference type="EMBL" id="BARS01040700">
    <property type="protein sequence ID" value="GAG38596.1"/>
    <property type="molecule type" value="Genomic_DNA"/>
</dbReference>
<dbReference type="InterPro" id="IPR029063">
    <property type="entry name" value="SAM-dependent_MTases_sf"/>
</dbReference>
<feature type="non-terminal residue" evidence="2">
    <location>
        <position position="233"/>
    </location>
</feature>
<protein>
    <recommendedName>
        <fullName evidence="1">Methyltransferase type 11 domain-containing protein</fullName>
    </recommendedName>
</protein>
<comment type="caution">
    <text evidence="2">The sequence shown here is derived from an EMBL/GenBank/DDBJ whole genome shotgun (WGS) entry which is preliminary data.</text>
</comment>
<dbReference type="Gene3D" id="3.40.50.150">
    <property type="entry name" value="Vaccinia Virus protein VP39"/>
    <property type="match status" value="1"/>
</dbReference>
<feature type="domain" description="Methyltransferase type 11" evidence="1">
    <location>
        <begin position="54"/>
        <end position="149"/>
    </location>
</feature>
<accession>X0YPG1</accession>
<name>X0YPG1_9ZZZZ</name>
<dbReference type="SUPFAM" id="SSF53335">
    <property type="entry name" value="S-adenosyl-L-methionine-dependent methyltransferases"/>
    <property type="match status" value="1"/>
</dbReference>
<gene>
    <name evidence="2" type="ORF">S01H1_62009</name>
</gene>
<dbReference type="Pfam" id="PF08241">
    <property type="entry name" value="Methyltransf_11"/>
    <property type="match status" value="1"/>
</dbReference>
<evidence type="ECO:0000313" key="2">
    <source>
        <dbReference type="EMBL" id="GAG38596.1"/>
    </source>
</evidence>
<sequence length="233" mass="27829">MQMSLFAMKHIKIADYSKGDYASFWKGKERQYFDEVEKQVIDKLLPKKGEWFIDLGCGFGRFKELYLNRYKNIVMFDFSQPLLNQAMTSINYRKFPNVYFVLADIYNLPFRDNSFDVSLMIRVFHHLQEPDLVIKQLHRILKYQGKVVFNFDNKRNIREIVKYLRRKSEINPFRVEHLNVGKDELLYYSHPLFVKKLLSSFELDIIDKMGVGLFYGNIFSDTYNPATIEKKLV</sequence>
<organism evidence="2">
    <name type="scientific">marine sediment metagenome</name>
    <dbReference type="NCBI Taxonomy" id="412755"/>
    <lineage>
        <taxon>unclassified sequences</taxon>
        <taxon>metagenomes</taxon>
        <taxon>ecological metagenomes</taxon>
    </lineage>
</organism>
<dbReference type="InterPro" id="IPR013216">
    <property type="entry name" value="Methyltransf_11"/>
</dbReference>
<proteinExistence type="predicted"/>
<dbReference type="CDD" id="cd02440">
    <property type="entry name" value="AdoMet_MTases"/>
    <property type="match status" value="1"/>
</dbReference>